<dbReference type="PANTHER" id="PTHR14647:SF87">
    <property type="entry name" value="PUTATIVE-RELATED"/>
    <property type="match status" value="1"/>
</dbReference>
<evidence type="ECO:0000313" key="10">
    <source>
        <dbReference type="EMBL" id="CAG5124926.1"/>
    </source>
</evidence>
<evidence type="ECO:0000256" key="3">
    <source>
        <dbReference type="ARBA" id="ARBA00022679"/>
    </source>
</evidence>
<dbReference type="PANTHER" id="PTHR14647">
    <property type="entry name" value="GALACTOSE-3-O-SULFOTRANSFERASE"/>
    <property type="match status" value="1"/>
</dbReference>
<evidence type="ECO:0000313" key="11">
    <source>
        <dbReference type="Proteomes" id="UP000678393"/>
    </source>
</evidence>
<evidence type="ECO:0000256" key="6">
    <source>
        <dbReference type="ARBA" id="ARBA00022989"/>
    </source>
</evidence>
<evidence type="ECO:0000256" key="4">
    <source>
        <dbReference type="ARBA" id="ARBA00022692"/>
    </source>
</evidence>
<comment type="caution">
    <text evidence="10">The sequence shown here is derived from an EMBL/GenBank/DDBJ whole genome shotgun (WGS) entry which is preliminary data.</text>
</comment>
<dbReference type="InterPro" id="IPR009729">
    <property type="entry name" value="Gal-3-0_sulfotransfrase"/>
</dbReference>
<dbReference type="Pfam" id="PF06990">
    <property type="entry name" value="Gal-3-0_sulfotr"/>
    <property type="match status" value="1"/>
</dbReference>
<keyword evidence="7" id="KW-0333">Golgi apparatus</keyword>
<sequence>MITHTFKLTFDSPGLLTSIHASIPLPDTRPLKGQLRFLNYVVPENVTRPPSTCQPVSNIAFVKTHKAGSSTIANILQRYGLTHNLNFALPNTRSHVYAYNYISKPGEILTKEKIIALAPGQEYNILYNHAIYNRTAFRDIMPCNTSYITILRQPFQQFVSAFEYYHIDRAFALRNADILNESNPISTYLANPIKYERGVSYFSYIRNKQAEDLGMGREEWFSSEKEHAYIAQMDRDFSLVMIMEYFDESLLLLKRQLCWEIKDVLYIPKNTNKHKPDRNFTILDYQRHRNISHLDYSLYNHYLAIFQNKLNSLGDDFHQELANFRQLLGHVKQSCLQNTTFYARETRWHPEFEVNQSDCILMLITELGGLDKLLARVGRSISNKVSNVTRQSGPS</sequence>
<dbReference type="Proteomes" id="UP000678393">
    <property type="component" value="Unassembled WGS sequence"/>
</dbReference>
<reference evidence="10" key="1">
    <citation type="submission" date="2021-04" db="EMBL/GenBank/DDBJ databases">
        <authorList>
            <consortium name="Molecular Ecology Group"/>
        </authorList>
    </citation>
    <scope>NUCLEOTIDE SEQUENCE</scope>
</reference>
<evidence type="ECO:0000256" key="5">
    <source>
        <dbReference type="ARBA" id="ARBA00022968"/>
    </source>
</evidence>
<evidence type="ECO:0000256" key="2">
    <source>
        <dbReference type="ARBA" id="ARBA00008124"/>
    </source>
</evidence>
<comment type="subcellular location">
    <subcellularLocation>
        <location evidence="1">Golgi apparatus membrane</location>
        <topology evidence="1">Single-pass type II membrane protein</topology>
    </subcellularLocation>
</comment>
<evidence type="ECO:0000256" key="7">
    <source>
        <dbReference type="ARBA" id="ARBA00023034"/>
    </source>
</evidence>
<dbReference type="InterPro" id="IPR027417">
    <property type="entry name" value="P-loop_NTPase"/>
</dbReference>
<evidence type="ECO:0000256" key="1">
    <source>
        <dbReference type="ARBA" id="ARBA00004323"/>
    </source>
</evidence>
<dbReference type="GO" id="GO:0001733">
    <property type="term" value="F:galactosylceramide sulfotransferase activity"/>
    <property type="evidence" value="ECO:0007669"/>
    <property type="project" value="InterPro"/>
</dbReference>
<dbReference type="SUPFAM" id="SSF52540">
    <property type="entry name" value="P-loop containing nucleoside triphosphate hydrolases"/>
    <property type="match status" value="1"/>
</dbReference>
<gene>
    <name evidence="10" type="ORF">CUNI_LOCUS10484</name>
</gene>
<keyword evidence="11" id="KW-1185">Reference proteome</keyword>
<accession>A0A8S3ZCW1</accession>
<dbReference type="GO" id="GO:0009247">
    <property type="term" value="P:glycolipid biosynthetic process"/>
    <property type="evidence" value="ECO:0007669"/>
    <property type="project" value="InterPro"/>
</dbReference>
<keyword evidence="3" id="KW-0808">Transferase</keyword>
<dbReference type="GO" id="GO:0000139">
    <property type="term" value="C:Golgi membrane"/>
    <property type="evidence" value="ECO:0007669"/>
    <property type="project" value="UniProtKB-SubCell"/>
</dbReference>
<proteinExistence type="inferred from homology"/>
<dbReference type="AlphaFoldDB" id="A0A8S3ZCW1"/>
<keyword evidence="4" id="KW-0812">Transmembrane</keyword>
<protein>
    <submittedName>
        <fullName evidence="10">Uncharacterized protein</fullName>
    </submittedName>
</protein>
<comment type="similarity">
    <text evidence="2">Belongs to the galactose-3-O-sulfotransferase family.</text>
</comment>
<keyword evidence="9" id="KW-0325">Glycoprotein</keyword>
<keyword evidence="6" id="KW-1133">Transmembrane helix</keyword>
<dbReference type="EMBL" id="CAJHNH020001913">
    <property type="protein sequence ID" value="CAG5124926.1"/>
    <property type="molecule type" value="Genomic_DNA"/>
</dbReference>
<keyword evidence="5" id="KW-0735">Signal-anchor</keyword>
<evidence type="ECO:0000256" key="9">
    <source>
        <dbReference type="ARBA" id="ARBA00023180"/>
    </source>
</evidence>
<dbReference type="OrthoDB" id="514299at2759"/>
<name>A0A8S3ZCW1_9EUPU</name>
<dbReference type="Gene3D" id="3.40.50.300">
    <property type="entry name" value="P-loop containing nucleotide triphosphate hydrolases"/>
    <property type="match status" value="1"/>
</dbReference>
<organism evidence="10 11">
    <name type="scientific">Candidula unifasciata</name>
    <dbReference type="NCBI Taxonomy" id="100452"/>
    <lineage>
        <taxon>Eukaryota</taxon>
        <taxon>Metazoa</taxon>
        <taxon>Spiralia</taxon>
        <taxon>Lophotrochozoa</taxon>
        <taxon>Mollusca</taxon>
        <taxon>Gastropoda</taxon>
        <taxon>Heterobranchia</taxon>
        <taxon>Euthyneura</taxon>
        <taxon>Panpulmonata</taxon>
        <taxon>Eupulmonata</taxon>
        <taxon>Stylommatophora</taxon>
        <taxon>Helicina</taxon>
        <taxon>Helicoidea</taxon>
        <taxon>Geomitridae</taxon>
        <taxon>Candidula</taxon>
    </lineage>
</organism>
<evidence type="ECO:0000256" key="8">
    <source>
        <dbReference type="ARBA" id="ARBA00023136"/>
    </source>
</evidence>
<keyword evidence="8" id="KW-0472">Membrane</keyword>